<keyword evidence="3 9" id="KW-0378">Hydrolase</keyword>
<dbReference type="GO" id="GO:0004386">
    <property type="term" value="F:helicase activity"/>
    <property type="evidence" value="ECO:0007669"/>
    <property type="project" value="UniProtKB-UniRule"/>
</dbReference>
<dbReference type="Gene3D" id="3.40.50.300">
    <property type="entry name" value="P-loop containing nucleotide triphosphate hydrolases"/>
    <property type="match status" value="1"/>
</dbReference>
<keyword evidence="1 9" id="KW-0806">Transcription termination</keyword>
<feature type="binding site" evidence="9">
    <location>
        <begin position="181"/>
        <end position="186"/>
    </location>
    <ligand>
        <name>ATP</name>
        <dbReference type="ChEBI" id="CHEBI:30616"/>
    </ligand>
</feature>
<dbReference type="Gene3D" id="2.40.50.140">
    <property type="entry name" value="Nucleic acid-binding proteins"/>
    <property type="match status" value="1"/>
</dbReference>
<keyword evidence="8 9" id="KW-0804">Transcription</keyword>
<dbReference type="InterPro" id="IPR036269">
    <property type="entry name" value="Rho_N_sf"/>
</dbReference>
<dbReference type="Proteomes" id="UP000077763">
    <property type="component" value="Unassembled WGS sequence"/>
</dbReference>
<dbReference type="PROSITE" id="PS51856">
    <property type="entry name" value="RHO_RNA_BD"/>
    <property type="match status" value="1"/>
</dbReference>
<evidence type="ECO:0000256" key="11">
    <source>
        <dbReference type="PROSITE-ProRule" id="PRU01203"/>
    </source>
</evidence>
<dbReference type="InterPro" id="IPR011112">
    <property type="entry name" value="Rho-like_N"/>
</dbReference>
<comment type="subunit">
    <text evidence="9">Homohexamer. The homohexamer assembles into an open ring structure.</text>
</comment>
<dbReference type="SUPFAM" id="SSF52540">
    <property type="entry name" value="P-loop containing nucleoside triphosphate hydrolases"/>
    <property type="match status" value="1"/>
</dbReference>
<accession>A0A177MPD9</accession>
<keyword evidence="7 9" id="KW-0805">Transcription regulation</keyword>
<evidence type="ECO:0000256" key="2">
    <source>
        <dbReference type="ARBA" id="ARBA00022741"/>
    </source>
</evidence>
<dbReference type="InterPro" id="IPR041703">
    <property type="entry name" value="Rho_factor_ATP-bd"/>
</dbReference>
<gene>
    <name evidence="9 14" type="primary">rho</name>
    <name evidence="13" type="ORF">A1332_03035</name>
    <name evidence="14" type="ORF">A1353_07215</name>
</gene>
<evidence type="ECO:0000313" key="14">
    <source>
        <dbReference type="EMBL" id="OAI07462.1"/>
    </source>
</evidence>
<dbReference type="SMART" id="SM00382">
    <property type="entry name" value="AAA"/>
    <property type="match status" value="1"/>
</dbReference>
<dbReference type="InterPro" id="IPR000194">
    <property type="entry name" value="ATPase_F1/V1/A1_a/bsu_nucl-bd"/>
</dbReference>
<evidence type="ECO:0000256" key="10">
    <source>
        <dbReference type="NCBIfam" id="TIGR00767"/>
    </source>
</evidence>
<sequence>MNLTELKLKQVTEIIAIAESLGLENIDRARKQELIFAILKKQAKSGEDIFGDGVLEILADGFGFLRTPGCSYLAGPDDIYVSPSQIRRFGLRTGDTVSGKIRPPKEGERYFAMLKVESINFESPEQSKNKISFSNLTPLFANKRFRLEQGNGTSEDLTARIIDLIAPIGKGQRGLIVSPPKAGKTMIMQSIAHAIAENNPECYLIVLLIDERPEEVTEMERCVRGEVVSSTFDEPATRHVQVADMVIEKARRMVEHKHDVVILLDSITRLARAYNMVVPSSGKLLSGGVDANALEKPKRFFGAARNIEEGGSLTIIATALVETGSRMDEVIFEEFKGTGNMELHLERKIAEKRIYPAININRSGTRREEYLVDPDELQKTWILRKILQPMDELAASEFLLGKLKDFKTNAAFFESMKR</sequence>
<dbReference type="Pfam" id="PF07498">
    <property type="entry name" value="Rho_N"/>
    <property type="match status" value="1"/>
</dbReference>
<dbReference type="GO" id="GO:0008186">
    <property type="term" value="F:ATP-dependent activity, acting on RNA"/>
    <property type="evidence" value="ECO:0007669"/>
    <property type="project" value="UniProtKB-UniRule"/>
</dbReference>
<dbReference type="CDD" id="cd01128">
    <property type="entry name" value="rho_factor_C"/>
    <property type="match status" value="1"/>
</dbReference>
<dbReference type="GO" id="GO:0005829">
    <property type="term" value="C:cytosol"/>
    <property type="evidence" value="ECO:0007669"/>
    <property type="project" value="UniProtKB-ARBA"/>
</dbReference>
<dbReference type="HAMAP" id="MF_01884">
    <property type="entry name" value="Rho"/>
    <property type="match status" value="1"/>
</dbReference>
<dbReference type="SMART" id="SM00357">
    <property type="entry name" value="CSP"/>
    <property type="match status" value="1"/>
</dbReference>
<dbReference type="RefSeq" id="WP_020483996.1">
    <property type="nucleotide sequence ID" value="NZ_LUUG01000082.1"/>
</dbReference>
<protein>
    <recommendedName>
        <fullName evidence="9 10">Transcription termination factor Rho</fullName>
        <ecNumber evidence="9 10">3.6.4.-</ecNumber>
    </recommendedName>
    <alternativeName>
        <fullName evidence="9">ATP-dependent helicase Rho</fullName>
    </alternativeName>
</protein>
<evidence type="ECO:0000256" key="5">
    <source>
        <dbReference type="ARBA" id="ARBA00022840"/>
    </source>
</evidence>
<dbReference type="FunFam" id="2.40.50.140:FF:000010">
    <property type="entry name" value="Transcription termination factor Rho"/>
    <property type="match status" value="1"/>
</dbReference>
<feature type="binding site" evidence="9">
    <location>
        <position position="212"/>
    </location>
    <ligand>
        <name>ATP</name>
        <dbReference type="ChEBI" id="CHEBI:30616"/>
    </ligand>
</feature>
<dbReference type="SUPFAM" id="SSF68912">
    <property type="entry name" value="Rho N-terminal domain-like"/>
    <property type="match status" value="1"/>
</dbReference>
<keyword evidence="2 9" id="KW-0547">Nucleotide-binding</keyword>
<name>A0A177MPD9_METMH</name>
<evidence type="ECO:0000313" key="16">
    <source>
        <dbReference type="Proteomes" id="UP000078090"/>
    </source>
</evidence>
<dbReference type="InterPro" id="IPR027417">
    <property type="entry name" value="P-loop_NTPase"/>
</dbReference>
<dbReference type="CDD" id="cd04459">
    <property type="entry name" value="Rho_CSD"/>
    <property type="match status" value="1"/>
</dbReference>
<feature type="domain" description="Rho RNA-BD" evidence="12">
    <location>
        <begin position="48"/>
        <end position="123"/>
    </location>
</feature>
<dbReference type="GO" id="GO:0003723">
    <property type="term" value="F:RNA binding"/>
    <property type="evidence" value="ECO:0007669"/>
    <property type="project" value="UniProtKB-UniRule"/>
</dbReference>
<keyword evidence="5 9" id="KW-0067">ATP-binding</keyword>
<dbReference type="InterPro" id="IPR004665">
    <property type="entry name" value="Term_rho"/>
</dbReference>
<dbReference type="OrthoDB" id="9805197at2"/>
<dbReference type="InterPro" id="IPR011113">
    <property type="entry name" value="Rho_RNA-bd"/>
</dbReference>
<dbReference type="GO" id="GO:0006353">
    <property type="term" value="P:DNA-templated transcription termination"/>
    <property type="evidence" value="ECO:0007669"/>
    <property type="project" value="UniProtKB-UniRule"/>
</dbReference>
<comment type="caution">
    <text evidence="9">Lacks conserved residue(s) required for the propagation of feature annotation.</text>
</comment>
<comment type="function">
    <text evidence="9">Facilitates transcription termination by a mechanism that involves Rho binding to the nascent RNA, activation of Rho's RNA-dependent ATPase activity, and release of the mRNA from the DNA template.</text>
</comment>
<evidence type="ECO:0000256" key="3">
    <source>
        <dbReference type="ARBA" id="ARBA00022801"/>
    </source>
</evidence>
<dbReference type="PANTHER" id="PTHR46425">
    <property type="entry name" value="TRANSCRIPTION TERMINATION FACTOR RHO"/>
    <property type="match status" value="1"/>
</dbReference>
<dbReference type="FunFam" id="3.40.50.300:FF:000072">
    <property type="entry name" value="Transcription termination factor Rho"/>
    <property type="match status" value="1"/>
</dbReference>
<evidence type="ECO:0000256" key="6">
    <source>
        <dbReference type="ARBA" id="ARBA00022884"/>
    </source>
</evidence>
<evidence type="ECO:0000313" key="13">
    <source>
        <dbReference type="EMBL" id="OAI02886.1"/>
    </source>
</evidence>
<evidence type="ECO:0000256" key="7">
    <source>
        <dbReference type="ARBA" id="ARBA00023015"/>
    </source>
</evidence>
<dbReference type="SUPFAM" id="SSF50249">
    <property type="entry name" value="Nucleic acid-binding proteins"/>
    <property type="match status" value="1"/>
</dbReference>
<dbReference type="GO" id="GO:0016787">
    <property type="term" value="F:hydrolase activity"/>
    <property type="evidence" value="ECO:0007669"/>
    <property type="project" value="UniProtKB-KW"/>
</dbReference>
<dbReference type="Gene3D" id="1.10.720.10">
    <property type="match status" value="1"/>
</dbReference>
<dbReference type="GO" id="GO:0005524">
    <property type="term" value="F:ATP binding"/>
    <property type="evidence" value="ECO:0007669"/>
    <property type="project" value="UniProtKB-UniRule"/>
</dbReference>
<organism evidence="14 15">
    <name type="scientific">Methylomonas methanica</name>
    <dbReference type="NCBI Taxonomy" id="421"/>
    <lineage>
        <taxon>Bacteria</taxon>
        <taxon>Pseudomonadati</taxon>
        <taxon>Pseudomonadota</taxon>
        <taxon>Gammaproteobacteria</taxon>
        <taxon>Methylococcales</taxon>
        <taxon>Methylococcaceae</taxon>
        <taxon>Methylomonas</taxon>
    </lineage>
</organism>
<dbReference type="PANTHER" id="PTHR46425:SF1">
    <property type="entry name" value="TRANSCRIPTION TERMINATION FACTOR RHO"/>
    <property type="match status" value="1"/>
</dbReference>
<dbReference type="EMBL" id="LUUG01000082">
    <property type="protein sequence ID" value="OAI02886.1"/>
    <property type="molecule type" value="Genomic_DNA"/>
</dbReference>
<evidence type="ECO:0000256" key="9">
    <source>
        <dbReference type="HAMAP-Rule" id="MF_01884"/>
    </source>
</evidence>
<dbReference type="EC" id="3.6.4.-" evidence="9 10"/>
<reference evidence="15 16" key="1">
    <citation type="submission" date="2016-03" db="EMBL/GenBank/DDBJ databases">
        <authorList>
            <person name="Ploux O."/>
        </authorList>
    </citation>
    <scope>NUCLEOTIDE SEQUENCE [LARGE SCALE GENOMIC DNA]</scope>
    <source>
        <strain evidence="13 16">R-45363</strain>
        <strain evidence="14 15">R-45371</strain>
    </source>
</reference>
<dbReference type="InterPro" id="IPR012340">
    <property type="entry name" value="NA-bd_OB-fold"/>
</dbReference>
<dbReference type="Proteomes" id="UP000078090">
    <property type="component" value="Unassembled WGS sequence"/>
</dbReference>
<feature type="binding site" evidence="9">
    <location>
        <begin position="169"/>
        <end position="174"/>
    </location>
    <ligand>
        <name>ATP</name>
        <dbReference type="ChEBI" id="CHEBI:30616"/>
    </ligand>
</feature>
<comment type="similarity">
    <text evidence="9 11">Belongs to the Rho family.</text>
</comment>
<dbReference type="NCBIfam" id="NF006886">
    <property type="entry name" value="PRK09376.1"/>
    <property type="match status" value="1"/>
</dbReference>
<dbReference type="SMART" id="SM00959">
    <property type="entry name" value="Rho_N"/>
    <property type="match status" value="1"/>
</dbReference>
<evidence type="ECO:0000256" key="1">
    <source>
        <dbReference type="ARBA" id="ARBA00022472"/>
    </source>
</evidence>
<dbReference type="Pfam" id="PF07497">
    <property type="entry name" value="Rho_RNA_bind"/>
    <property type="match status" value="1"/>
</dbReference>
<dbReference type="EMBL" id="LUUH01000028">
    <property type="protein sequence ID" value="OAI07462.1"/>
    <property type="molecule type" value="Genomic_DNA"/>
</dbReference>
<evidence type="ECO:0000256" key="4">
    <source>
        <dbReference type="ARBA" id="ARBA00022806"/>
    </source>
</evidence>
<dbReference type="InterPro" id="IPR003593">
    <property type="entry name" value="AAA+_ATPase"/>
</dbReference>
<comment type="caution">
    <text evidence="14">The sequence shown here is derived from an EMBL/GenBank/DDBJ whole genome shotgun (WGS) entry which is preliminary data.</text>
</comment>
<dbReference type="Pfam" id="PF00006">
    <property type="entry name" value="ATP-synt_ab"/>
    <property type="match status" value="1"/>
</dbReference>
<dbReference type="InterPro" id="IPR011129">
    <property type="entry name" value="CSD"/>
</dbReference>
<evidence type="ECO:0000259" key="12">
    <source>
        <dbReference type="PROSITE" id="PS51856"/>
    </source>
</evidence>
<dbReference type="AlphaFoldDB" id="A0A177MPD9"/>
<evidence type="ECO:0000313" key="15">
    <source>
        <dbReference type="Proteomes" id="UP000077763"/>
    </source>
</evidence>
<dbReference type="NCBIfam" id="TIGR00767">
    <property type="entry name" value="rho"/>
    <property type="match status" value="1"/>
</dbReference>
<evidence type="ECO:0000256" key="8">
    <source>
        <dbReference type="ARBA" id="ARBA00023163"/>
    </source>
</evidence>
<keyword evidence="4 9" id="KW-0347">Helicase</keyword>
<proteinExistence type="inferred from homology"/>
<keyword evidence="6 9" id="KW-0694">RNA-binding</keyword>